<dbReference type="KEGG" id="ote:Oter_0404"/>
<dbReference type="SUPFAM" id="SSF52540">
    <property type="entry name" value="P-loop containing nucleoside triphosphate hydrolases"/>
    <property type="match status" value="1"/>
</dbReference>
<evidence type="ECO:0000313" key="2">
    <source>
        <dbReference type="EMBL" id="ACB73694.1"/>
    </source>
</evidence>
<dbReference type="EMBL" id="CP001032">
    <property type="protein sequence ID" value="ACB73694.1"/>
    <property type="molecule type" value="Genomic_DNA"/>
</dbReference>
<dbReference type="HOGENOM" id="CLU_749728_0_0_0"/>
<protein>
    <submittedName>
        <fullName evidence="2">Flagellar GTP-binding protein-like protein</fullName>
    </submittedName>
</protein>
<keyword evidence="2" id="KW-0969">Cilium</keyword>
<proteinExistence type="predicted"/>
<evidence type="ECO:0000256" key="1">
    <source>
        <dbReference type="SAM" id="MobiDB-lite"/>
    </source>
</evidence>
<dbReference type="eggNOG" id="COG1419">
    <property type="taxonomic scope" value="Bacteria"/>
</dbReference>
<keyword evidence="2" id="KW-0966">Cell projection</keyword>
<dbReference type="AlphaFoldDB" id="B1ZR27"/>
<dbReference type="STRING" id="452637.Oter_0404"/>
<organism evidence="2 3">
    <name type="scientific">Opitutus terrae (strain DSM 11246 / JCM 15787 / PB90-1)</name>
    <dbReference type="NCBI Taxonomy" id="452637"/>
    <lineage>
        <taxon>Bacteria</taxon>
        <taxon>Pseudomonadati</taxon>
        <taxon>Verrucomicrobiota</taxon>
        <taxon>Opitutia</taxon>
        <taxon>Opitutales</taxon>
        <taxon>Opitutaceae</taxon>
        <taxon>Opitutus</taxon>
    </lineage>
</organism>
<accession>B1ZR27</accession>
<gene>
    <name evidence="2" type="ordered locus">Oter_0404</name>
</gene>
<keyword evidence="3" id="KW-1185">Reference proteome</keyword>
<feature type="compositionally biased region" description="Low complexity" evidence="1">
    <location>
        <begin position="95"/>
        <end position="111"/>
    </location>
</feature>
<evidence type="ECO:0000313" key="3">
    <source>
        <dbReference type="Proteomes" id="UP000007013"/>
    </source>
</evidence>
<keyword evidence="2" id="KW-0282">Flagellum</keyword>
<feature type="region of interest" description="Disordered" evidence="1">
    <location>
        <begin position="91"/>
        <end position="121"/>
    </location>
</feature>
<dbReference type="Proteomes" id="UP000007013">
    <property type="component" value="Chromosome"/>
</dbReference>
<dbReference type="Gene3D" id="3.40.50.300">
    <property type="entry name" value="P-loop containing nucleotide triphosphate hydrolases"/>
    <property type="match status" value="1"/>
</dbReference>
<sequence length="369" mass="39998">MSTTMPPLAPGAYKFTVRSAEEAVALIREKLGPEARVLSVRSVEPKGLRKLFSSPQLEVIAQIDAPAAEAAAPRLNQGVDEPVDQDLDESFTAVSSEPAEPATSAPAAEPSRTPLSRPDIRHTPVGIADLLRRSGLTETALTRLQSGAHWPEIARLPLHRALAETSRLLRERAEARPGRAPLSRAAFLGTAGVGRTTALCKWLSTEVFRRARIGHVVTIEFDRPNPLGPLPVFAEALGVPLAHFPCETQPAVPGGFVYFDLPSISPRRASDNKALAEWLDREAIEERVLVLNAAYDRAAIRAAYAAGRDLGATHLVFTHLDEVPQWGKLWDYLFDAELEPLFLATGPSLTGDCEEDVSGAIARRTLPEN</sequence>
<dbReference type="InterPro" id="IPR027417">
    <property type="entry name" value="P-loop_NTPase"/>
</dbReference>
<name>B1ZR27_OPITP</name>
<reference evidence="2 3" key="1">
    <citation type="journal article" date="2011" name="J. Bacteriol.">
        <title>Genome sequence of the verrucomicrobium Opitutus terrae PB90-1, an abundant inhabitant of rice paddy soil ecosystems.</title>
        <authorList>
            <person name="van Passel M.W."/>
            <person name="Kant R."/>
            <person name="Palva A."/>
            <person name="Copeland A."/>
            <person name="Lucas S."/>
            <person name="Lapidus A."/>
            <person name="Glavina del Rio T."/>
            <person name="Pitluck S."/>
            <person name="Goltsman E."/>
            <person name="Clum A."/>
            <person name="Sun H."/>
            <person name="Schmutz J."/>
            <person name="Larimer F.W."/>
            <person name="Land M.L."/>
            <person name="Hauser L."/>
            <person name="Kyrpides N."/>
            <person name="Mikhailova N."/>
            <person name="Richardson P.P."/>
            <person name="Janssen P.H."/>
            <person name="de Vos W.M."/>
            <person name="Smidt H."/>
        </authorList>
    </citation>
    <scope>NUCLEOTIDE SEQUENCE [LARGE SCALE GENOMIC DNA]</scope>
    <source>
        <strain evidence="3">DSM 11246 / JCM 15787 / PB90-1</strain>
    </source>
</reference>